<keyword evidence="2" id="KW-1185">Reference proteome</keyword>
<accession>A0A0W0SPI1</accession>
<name>A0A0W0SPI1_9GAMM</name>
<comment type="caution">
    <text evidence="1">The sequence shown here is derived from an EMBL/GenBank/DDBJ whole genome shotgun (WGS) entry which is preliminary data.</text>
</comment>
<gene>
    <name evidence="1" type="ORF">Lbru_1132</name>
</gene>
<reference evidence="1 2" key="1">
    <citation type="submission" date="2015-11" db="EMBL/GenBank/DDBJ databases">
        <title>Genomic analysis of 38 Legionella species identifies large and diverse effector repertoires.</title>
        <authorList>
            <person name="Burstein D."/>
            <person name="Amaro F."/>
            <person name="Zusman T."/>
            <person name="Lifshitz Z."/>
            <person name="Cohen O."/>
            <person name="Gilbert J.A."/>
            <person name="Pupko T."/>
            <person name="Shuman H.A."/>
            <person name="Segal G."/>
        </authorList>
    </citation>
    <scope>NUCLEOTIDE SEQUENCE [LARGE SCALE GENOMIC DNA]</scope>
    <source>
        <strain evidence="1 2">ATCC 43878</strain>
    </source>
</reference>
<evidence type="ECO:0000313" key="1">
    <source>
        <dbReference type="EMBL" id="KTC84917.1"/>
    </source>
</evidence>
<dbReference type="PATRIC" id="fig|29422.6.peg.1189"/>
<proteinExistence type="predicted"/>
<sequence>MRKHLQTNGKKKLDIPESLVATRRDELIKTGFLGLAPKPQKETVLAEKQPTNNEEELKTLPVSLTPNTPLKKEVATETKSQKLVHLTQSRATIPKRRLPSRRPHSSLASNSFFNNAQISEQEKQPSLDLKKLLIQAVISAEKKYRAHYEKGNNPREENGWFSWFRHGMTGQNRAEDFLQTIKTTEEHVILKKLDELFHAPYTKYNNHSFSSYLLDELKCILEKYKLVTRDLNLNKQYELSSWIEMKEKLKTYLPTESLKNDNAC</sequence>
<dbReference type="Proteomes" id="UP000054742">
    <property type="component" value="Unassembled WGS sequence"/>
</dbReference>
<dbReference type="AlphaFoldDB" id="A0A0W0SPI1"/>
<dbReference type="RefSeq" id="WP_058441213.1">
    <property type="nucleotide sequence ID" value="NZ_CAAAHU010000006.1"/>
</dbReference>
<dbReference type="OrthoDB" id="5653090at2"/>
<organism evidence="1 2">
    <name type="scientific">Legionella brunensis</name>
    <dbReference type="NCBI Taxonomy" id="29422"/>
    <lineage>
        <taxon>Bacteria</taxon>
        <taxon>Pseudomonadati</taxon>
        <taxon>Pseudomonadota</taxon>
        <taxon>Gammaproteobacteria</taxon>
        <taxon>Legionellales</taxon>
        <taxon>Legionellaceae</taxon>
        <taxon>Legionella</taxon>
    </lineage>
</organism>
<evidence type="ECO:0000313" key="2">
    <source>
        <dbReference type="Proteomes" id="UP000054742"/>
    </source>
</evidence>
<dbReference type="EMBL" id="LNXV01000008">
    <property type="protein sequence ID" value="KTC84917.1"/>
    <property type="molecule type" value="Genomic_DNA"/>
</dbReference>
<protein>
    <submittedName>
        <fullName evidence="1">Uncharacterized protein</fullName>
    </submittedName>
</protein>